<gene>
    <name evidence="1" type="ORF">E3T23_00930</name>
</gene>
<dbReference type="Proteomes" id="UP000298433">
    <property type="component" value="Unassembled WGS sequence"/>
</dbReference>
<evidence type="ECO:0000313" key="1">
    <source>
        <dbReference type="EMBL" id="TFC83859.1"/>
    </source>
</evidence>
<name>A0A4V3IIU7_9MICO</name>
<dbReference type="AlphaFoldDB" id="A0A4V3IIU7"/>
<dbReference type="EMBL" id="SOGN01000008">
    <property type="protein sequence ID" value="TFC83859.1"/>
    <property type="molecule type" value="Genomic_DNA"/>
</dbReference>
<reference evidence="1 2" key="1">
    <citation type="submission" date="2019-03" db="EMBL/GenBank/DDBJ databases">
        <title>Genomics of glacier-inhabiting Cryobacterium strains.</title>
        <authorList>
            <person name="Liu Q."/>
            <person name="Xin Y.-H."/>
        </authorList>
    </citation>
    <scope>NUCLEOTIDE SEQUENCE [LARGE SCALE GENOMIC DNA]</scope>
    <source>
        <strain evidence="1 2">TMT2-48-2</strain>
    </source>
</reference>
<protein>
    <submittedName>
        <fullName evidence="1">Uncharacterized protein</fullName>
    </submittedName>
</protein>
<comment type="caution">
    <text evidence="1">The sequence shown here is derived from an EMBL/GenBank/DDBJ whole genome shotgun (WGS) entry which is preliminary data.</text>
</comment>
<keyword evidence="2" id="KW-1185">Reference proteome</keyword>
<sequence>MSLLKFSNRSNEGRVGYVINFPRECGVKVVEAGIVALEEAVDHLQSLQRETKPTFDAVVQAKAARDDQGKRDALGKPSTLSESITAVHAAEHAVELLDARIEGAKVRQVDAVNTFHALVLTNEEALKAAAKPKAQNARLKLVAARRMLTDAEAELSESAGLLEMFEFGDAYRHAIRAHAGSIPLSAAIEGAGDAVRALGIRESELG</sequence>
<dbReference type="RefSeq" id="WP_134368549.1">
    <property type="nucleotide sequence ID" value="NZ_SOGN01000008.1"/>
</dbReference>
<organism evidence="1 2">
    <name type="scientific">Cryobacterium cheniae</name>
    <dbReference type="NCBI Taxonomy" id="1259262"/>
    <lineage>
        <taxon>Bacteria</taxon>
        <taxon>Bacillati</taxon>
        <taxon>Actinomycetota</taxon>
        <taxon>Actinomycetes</taxon>
        <taxon>Micrococcales</taxon>
        <taxon>Microbacteriaceae</taxon>
        <taxon>Cryobacterium</taxon>
    </lineage>
</organism>
<proteinExistence type="predicted"/>
<evidence type="ECO:0000313" key="2">
    <source>
        <dbReference type="Proteomes" id="UP000298433"/>
    </source>
</evidence>
<accession>A0A4V3IIU7</accession>